<keyword evidence="1" id="KW-0472">Membrane</keyword>
<proteinExistence type="predicted"/>
<protein>
    <submittedName>
        <fullName evidence="2">Drug/metabolite transporter (DMT)-like permease</fullName>
    </submittedName>
</protein>
<evidence type="ECO:0000313" key="3">
    <source>
        <dbReference type="Proteomes" id="UP001265700"/>
    </source>
</evidence>
<feature type="transmembrane region" description="Helical" evidence="1">
    <location>
        <begin position="81"/>
        <end position="101"/>
    </location>
</feature>
<gene>
    <name evidence="2" type="ORF">J2W49_001437</name>
</gene>
<dbReference type="Proteomes" id="UP001265700">
    <property type="component" value="Unassembled WGS sequence"/>
</dbReference>
<reference evidence="2 3" key="1">
    <citation type="submission" date="2023-07" db="EMBL/GenBank/DDBJ databases">
        <title>Sorghum-associated microbial communities from plants grown in Nebraska, USA.</title>
        <authorList>
            <person name="Schachtman D."/>
        </authorList>
    </citation>
    <scope>NUCLEOTIDE SEQUENCE [LARGE SCALE GENOMIC DNA]</scope>
    <source>
        <strain evidence="2 3">4249</strain>
    </source>
</reference>
<keyword evidence="1" id="KW-1133">Transmembrane helix</keyword>
<accession>A0ABU1WJN2</accession>
<comment type="caution">
    <text evidence="2">The sequence shown here is derived from an EMBL/GenBank/DDBJ whole genome shotgun (WGS) entry which is preliminary data.</text>
</comment>
<sequence length="105" mass="11698">MNESDAFFTQTIVGAPFSVVLGRRLGPKELAAAGLEVNLKTGTHQLSETWQDWLVLDHTTDKPGRSRRLPGKGRLWMERHALWLAGIGLLSLLVSGGFWTLKSWL</sequence>
<dbReference type="EMBL" id="JAVDWU010000002">
    <property type="protein sequence ID" value="MDR7149488.1"/>
    <property type="molecule type" value="Genomic_DNA"/>
</dbReference>
<evidence type="ECO:0000256" key="1">
    <source>
        <dbReference type="SAM" id="Phobius"/>
    </source>
</evidence>
<keyword evidence="1" id="KW-0812">Transmembrane</keyword>
<dbReference type="RefSeq" id="WP_310313522.1">
    <property type="nucleotide sequence ID" value="NZ_JAVDWU010000002.1"/>
</dbReference>
<keyword evidence="3" id="KW-1185">Reference proteome</keyword>
<organism evidence="2 3">
    <name type="scientific">Hydrogenophaga palleronii</name>
    <dbReference type="NCBI Taxonomy" id="65655"/>
    <lineage>
        <taxon>Bacteria</taxon>
        <taxon>Pseudomonadati</taxon>
        <taxon>Pseudomonadota</taxon>
        <taxon>Betaproteobacteria</taxon>
        <taxon>Burkholderiales</taxon>
        <taxon>Comamonadaceae</taxon>
        <taxon>Hydrogenophaga</taxon>
    </lineage>
</organism>
<evidence type="ECO:0000313" key="2">
    <source>
        <dbReference type="EMBL" id="MDR7149488.1"/>
    </source>
</evidence>
<name>A0ABU1WJN2_9BURK</name>